<reference evidence="2 3" key="1">
    <citation type="submission" date="2019-08" db="EMBL/GenBank/DDBJ databases">
        <authorList>
            <person name="Peeters C."/>
        </authorList>
    </citation>
    <scope>NUCLEOTIDE SEQUENCE [LARGE SCALE GENOMIC DNA]</scope>
    <source>
        <strain evidence="2 3">LMG 31116</strain>
    </source>
</reference>
<keyword evidence="3" id="KW-1185">Reference proteome</keyword>
<proteinExistence type="predicted"/>
<sequence length="298" mass="32932">MATKNHPAQSTAPAAPAPSMAGLIKRKVVAQPENTAYIYISDRGDGGKSTAAIATGTFLRAMSEPTDIYCCDADHQQVMEYFGQRDASGELLPSENDDNKDSDSAKQNPTIGASYFNIRTDGQQLVSKLRSPSKYKVFDMPAASIDELPKYFDSPATFLKAFQSTGTKLVFVMPLVDTDKCIKSIEKIKRMFYDNNTMDVSLQFVLVVAHSLCENVKAVLREAHANETITFLSGKGIARVIEVKTIFNKGFAEIIKPDEQRAVNNWLETFQSGNLPLEHEIALEGFLQEWASIVESMK</sequence>
<evidence type="ECO:0000313" key="2">
    <source>
        <dbReference type="EMBL" id="VVD69178.1"/>
    </source>
</evidence>
<dbReference type="RefSeq" id="WP_150565304.1">
    <property type="nucleotide sequence ID" value="NZ_CABPSD010000001.1"/>
</dbReference>
<dbReference type="Proteomes" id="UP000368474">
    <property type="component" value="Unassembled WGS sequence"/>
</dbReference>
<organism evidence="2 3">
    <name type="scientific">Pandoraea morbifera</name>
    <dbReference type="NCBI Taxonomy" id="2508300"/>
    <lineage>
        <taxon>Bacteria</taxon>
        <taxon>Pseudomonadati</taxon>
        <taxon>Pseudomonadota</taxon>
        <taxon>Betaproteobacteria</taxon>
        <taxon>Burkholderiales</taxon>
        <taxon>Burkholderiaceae</taxon>
        <taxon>Pandoraea</taxon>
    </lineage>
</organism>
<evidence type="ECO:0000313" key="3">
    <source>
        <dbReference type="Proteomes" id="UP000368474"/>
    </source>
</evidence>
<dbReference type="AlphaFoldDB" id="A0A5E4S4W3"/>
<name>A0A5E4S4W3_9BURK</name>
<feature type="region of interest" description="Disordered" evidence="1">
    <location>
        <begin position="88"/>
        <end position="110"/>
    </location>
</feature>
<evidence type="ECO:0000256" key="1">
    <source>
        <dbReference type="SAM" id="MobiDB-lite"/>
    </source>
</evidence>
<accession>A0A5E4S4W3</accession>
<dbReference type="EMBL" id="CABPSD010000001">
    <property type="protein sequence ID" value="VVD69178.1"/>
    <property type="molecule type" value="Genomic_DNA"/>
</dbReference>
<gene>
    <name evidence="2" type="ORF">PMO31116_00509</name>
</gene>
<protein>
    <submittedName>
        <fullName evidence="2">Uncharacterized protein</fullName>
    </submittedName>
</protein>